<comment type="caution">
    <text evidence="2">The sequence shown here is derived from an EMBL/GenBank/DDBJ whole genome shotgun (WGS) entry which is preliminary data.</text>
</comment>
<dbReference type="Proteomes" id="UP000243376">
    <property type="component" value="Unassembled WGS sequence"/>
</dbReference>
<keyword evidence="1" id="KW-1133">Transmembrane helix</keyword>
<sequence length="580" mass="62829">MTTPDPFSLPPVSSAESRRSPLLLIIGGLVIGGLLIIIGSSVLVWSVINQRGSAIPELLPAETQIYAAITPNLSDLPNIDRIRRAFPETFDYQNTDQTTDFLQERFGVTFADDIAPWIGAEAAIAVYGLPGAVAAETANPLNPLATLNPFEDVDLRDASVLLIATVRDERAAQAFLDKQRMFREAQGERFTNSTTNGVTIYESERDETAFAAFALARNMVVFANNATSISTLIEQRSESTLARSAQFQAVIQNLPTDRIGTIYLAGDGLARFIDSLFTSGSLDESVPTLADMRSAAQAMQGVGFTMAVIESGLRFDAVTVFDRNRLSDALREQLGSLRPTVSPERAGDVSSTAIGVFSFGIPADWGQRLRKQLEAEPGTANALRDLEDSLNINLDRDLFSWFHGEGVIALLPIDSVELPVGGYFALKVADQSAAKRGMQRLMELAEDLTGIRLGATSLGRTQVQAFEEGDLFFGYGFNGNDLVIAVGRPAMEAAFNAEQKLTSVTTYANGLKAMPSPNGGVLYINLTAARRWFNQMRNVPIDFELEQRLAPFTAITSSGTVGIDDRGLIRGTLLLSIEPQ</sequence>
<keyword evidence="1" id="KW-0812">Transmembrane</keyword>
<dbReference type="AlphaFoldDB" id="A0A2J6WV69"/>
<dbReference type="EMBL" id="PNIQ01000975">
    <property type="protein sequence ID" value="PMP74828.1"/>
    <property type="molecule type" value="Genomic_DNA"/>
</dbReference>
<proteinExistence type="predicted"/>
<dbReference type="Pfam" id="PF11832">
    <property type="entry name" value="DUF3352"/>
    <property type="match status" value="1"/>
</dbReference>
<gene>
    <name evidence="2" type="ORF">C0184_14600</name>
</gene>
<evidence type="ECO:0000313" key="3">
    <source>
        <dbReference type="Proteomes" id="UP000243376"/>
    </source>
</evidence>
<dbReference type="InterPro" id="IPR021787">
    <property type="entry name" value="DUF3352"/>
</dbReference>
<evidence type="ECO:0000313" key="2">
    <source>
        <dbReference type="EMBL" id="PMP74828.1"/>
    </source>
</evidence>
<protein>
    <recommendedName>
        <fullName evidence="4">DUF3352 domain-containing protein</fullName>
    </recommendedName>
</protein>
<evidence type="ECO:0008006" key="4">
    <source>
        <dbReference type="Google" id="ProtNLM"/>
    </source>
</evidence>
<name>A0A2J6WV69_9CHLR</name>
<evidence type="ECO:0000256" key="1">
    <source>
        <dbReference type="SAM" id="Phobius"/>
    </source>
</evidence>
<feature type="transmembrane region" description="Helical" evidence="1">
    <location>
        <begin position="21"/>
        <end position="48"/>
    </location>
</feature>
<keyword evidence="1" id="KW-0472">Membrane</keyword>
<reference evidence="2 3" key="1">
    <citation type="submission" date="2018-01" db="EMBL/GenBank/DDBJ databases">
        <title>Metagenomic assembled genomes from two thermal pools in the Uzon Caldera, Kamchatka, Russia.</title>
        <authorList>
            <person name="Wilkins L."/>
            <person name="Ettinger C."/>
        </authorList>
    </citation>
    <scope>NUCLEOTIDE SEQUENCE [LARGE SCALE GENOMIC DNA]</scope>
    <source>
        <strain evidence="2">ZAV-02</strain>
    </source>
</reference>
<organism evidence="2 3">
    <name type="scientific">Chloroflexus aggregans</name>
    <dbReference type="NCBI Taxonomy" id="152260"/>
    <lineage>
        <taxon>Bacteria</taxon>
        <taxon>Bacillati</taxon>
        <taxon>Chloroflexota</taxon>
        <taxon>Chloroflexia</taxon>
        <taxon>Chloroflexales</taxon>
        <taxon>Chloroflexineae</taxon>
        <taxon>Chloroflexaceae</taxon>
        <taxon>Chloroflexus</taxon>
    </lineage>
</organism>
<accession>A0A2J6WV69</accession>